<name>A0A6L5QC30_9BURK</name>
<reference evidence="3 4" key="1">
    <citation type="submission" date="2019-11" db="EMBL/GenBank/DDBJ databases">
        <title>Novel species isolated from a subtropical stream in China.</title>
        <authorList>
            <person name="Lu H."/>
        </authorList>
    </citation>
    <scope>NUCLEOTIDE SEQUENCE [LARGE SCALE GENOMIC DNA]</scope>
    <source>
        <strain evidence="3 4">FT25W</strain>
    </source>
</reference>
<dbReference type="EMBL" id="WKJM01000001">
    <property type="protein sequence ID" value="MRX06671.1"/>
    <property type="molecule type" value="Genomic_DNA"/>
</dbReference>
<dbReference type="Pfam" id="PF12974">
    <property type="entry name" value="Phosphonate-bd"/>
    <property type="match status" value="1"/>
</dbReference>
<dbReference type="Proteomes" id="UP000481037">
    <property type="component" value="Unassembled WGS sequence"/>
</dbReference>
<evidence type="ECO:0000256" key="1">
    <source>
        <dbReference type="ARBA" id="ARBA00007162"/>
    </source>
</evidence>
<accession>A0A6L5QC30</accession>
<evidence type="ECO:0000313" key="3">
    <source>
        <dbReference type="EMBL" id="MRX06671.1"/>
    </source>
</evidence>
<dbReference type="PANTHER" id="PTHR35841">
    <property type="entry name" value="PHOSPHONATES-BINDING PERIPLASMIC PROTEIN"/>
    <property type="match status" value="1"/>
</dbReference>
<comment type="caution">
    <text evidence="3">The sequence shown here is derived from an EMBL/GenBank/DDBJ whole genome shotgun (WGS) entry which is preliminary data.</text>
</comment>
<sequence length="293" mass="31568">MNIARSRRSLVPLLLLGWLWLHAGAVTGAECENPAMLRISIIPSGDLKKDMLAHQPLVQELRAALGIPVEIYVPPSYGAVVEGLLSGAIQLARLGPASYVAAKKADPQLTAFASFEHKANAYQQAGAFYHSLLIVRADSGIGNIAAVRGKRLALVDPQSTSGALIPRHVFARQAGQPLESYFGQIGYTGSHVQSVSRVLDGRADAAFVGSVNLAAAITDPAAMQKVRVIWRSQAFPLDPFVYRGQLCEGLKKKIRSVFLKGDGARQAAVLENIDGVRFVPISDQDYQAVRDIY</sequence>
<dbReference type="NCBIfam" id="TIGR01098">
    <property type="entry name" value="3A0109s03R"/>
    <property type="match status" value="1"/>
</dbReference>
<protein>
    <submittedName>
        <fullName evidence="3">Phosphate/phosphite/phosphonate ABC transporter substrate-binding protein</fullName>
    </submittedName>
</protein>
<evidence type="ECO:0000313" key="4">
    <source>
        <dbReference type="Proteomes" id="UP000481037"/>
    </source>
</evidence>
<evidence type="ECO:0000256" key="2">
    <source>
        <dbReference type="ARBA" id="ARBA00022729"/>
    </source>
</evidence>
<dbReference type="CDD" id="cd01071">
    <property type="entry name" value="PBP2_PhnD_like"/>
    <property type="match status" value="1"/>
</dbReference>
<keyword evidence="4" id="KW-1185">Reference proteome</keyword>
<proteinExistence type="inferred from homology"/>
<dbReference type="InterPro" id="IPR005770">
    <property type="entry name" value="PhnD"/>
</dbReference>
<dbReference type="GO" id="GO:0043190">
    <property type="term" value="C:ATP-binding cassette (ABC) transporter complex"/>
    <property type="evidence" value="ECO:0007669"/>
    <property type="project" value="InterPro"/>
</dbReference>
<comment type="similarity">
    <text evidence="1">Belongs to the phosphate/phosphite/phosphonate binding protein family.</text>
</comment>
<dbReference type="RefSeq" id="WP_154366823.1">
    <property type="nucleotide sequence ID" value="NZ_WKJM01000001.1"/>
</dbReference>
<organism evidence="3 4">
    <name type="scientific">Duganella alba</name>
    <dbReference type="NCBI Taxonomy" id="2666081"/>
    <lineage>
        <taxon>Bacteria</taxon>
        <taxon>Pseudomonadati</taxon>
        <taxon>Pseudomonadota</taxon>
        <taxon>Betaproteobacteria</taxon>
        <taxon>Burkholderiales</taxon>
        <taxon>Oxalobacteraceae</taxon>
        <taxon>Telluria group</taxon>
        <taxon>Duganella</taxon>
    </lineage>
</organism>
<gene>
    <name evidence="3" type="primary">phnD</name>
    <name evidence="3" type="ORF">GJ697_02345</name>
</gene>
<dbReference type="Gene3D" id="3.40.190.10">
    <property type="entry name" value="Periplasmic binding protein-like II"/>
    <property type="match status" value="2"/>
</dbReference>
<dbReference type="PANTHER" id="PTHR35841:SF1">
    <property type="entry name" value="PHOSPHONATES-BINDING PERIPLASMIC PROTEIN"/>
    <property type="match status" value="1"/>
</dbReference>
<dbReference type="SUPFAM" id="SSF53850">
    <property type="entry name" value="Periplasmic binding protein-like II"/>
    <property type="match status" value="1"/>
</dbReference>
<keyword evidence="2" id="KW-0732">Signal</keyword>
<dbReference type="GO" id="GO:0055085">
    <property type="term" value="P:transmembrane transport"/>
    <property type="evidence" value="ECO:0007669"/>
    <property type="project" value="InterPro"/>
</dbReference>
<dbReference type="AlphaFoldDB" id="A0A6L5QC30"/>